<dbReference type="InterPro" id="IPR027268">
    <property type="entry name" value="Peptidase_M4/M1_CTD_sf"/>
</dbReference>
<dbReference type="InterPro" id="IPR014782">
    <property type="entry name" value="Peptidase_M1_dom"/>
</dbReference>
<feature type="signal peptide" evidence="3">
    <location>
        <begin position="1"/>
        <end position="20"/>
    </location>
</feature>
<dbReference type="EMBL" id="JAHESF010000011">
    <property type="protein sequence ID" value="MBT1697759.1"/>
    <property type="molecule type" value="Genomic_DNA"/>
</dbReference>
<dbReference type="AlphaFoldDB" id="A0AAP2DLK8"/>
<evidence type="ECO:0000256" key="3">
    <source>
        <dbReference type="SAM" id="SignalP"/>
    </source>
</evidence>
<comment type="cofactor">
    <cofactor evidence="2">
        <name>Zn(2+)</name>
        <dbReference type="ChEBI" id="CHEBI:29105"/>
    </cofactor>
    <text evidence="2">Binds 1 zinc ion per subunit.</text>
</comment>
<protein>
    <submittedName>
        <fullName evidence="5">M1 family metallopeptidase</fullName>
    </submittedName>
</protein>
<keyword evidence="2" id="KW-0479">Metal-binding</keyword>
<comment type="caution">
    <text evidence="5">The sequence shown here is derived from an EMBL/GenBank/DDBJ whole genome shotgun (WGS) entry which is preliminary data.</text>
</comment>
<evidence type="ECO:0000259" key="4">
    <source>
        <dbReference type="Pfam" id="PF01433"/>
    </source>
</evidence>
<feature type="chain" id="PRO_5042850172" evidence="3">
    <location>
        <begin position="21"/>
        <end position="619"/>
    </location>
</feature>
<evidence type="ECO:0000256" key="2">
    <source>
        <dbReference type="PIRSR" id="PIRSR634015-3"/>
    </source>
</evidence>
<dbReference type="GO" id="GO:0008270">
    <property type="term" value="F:zinc ion binding"/>
    <property type="evidence" value="ECO:0007669"/>
    <property type="project" value="InterPro"/>
</dbReference>
<name>A0AAP2DLK8_9BACT</name>
<dbReference type="InterPro" id="IPR034015">
    <property type="entry name" value="M1_LTA4H"/>
</dbReference>
<organism evidence="5 6">
    <name type="scientific">Chryseosolibacter histidini</name>
    <dbReference type="NCBI Taxonomy" id="2782349"/>
    <lineage>
        <taxon>Bacteria</taxon>
        <taxon>Pseudomonadati</taxon>
        <taxon>Bacteroidota</taxon>
        <taxon>Cytophagia</taxon>
        <taxon>Cytophagales</taxon>
        <taxon>Chryseotaleaceae</taxon>
        <taxon>Chryseosolibacter</taxon>
    </lineage>
</organism>
<feature type="active site" description="Proton donor" evidence="1">
    <location>
        <position position="432"/>
    </location>
</feature>
<feature type="active site" description="Proton acceptor" evidence="1">
    <location>
        <position position="352"/>
    </location>
</feature>
<dbReference type="SUPFAM" id="SSF55486">
    <property type="entry name" value="Metalloproteases ('zincins'), catalytic domain"/>
    <property type="match status" value="1"/>
</dbReference>
<feature type="binding site" evidence="2">
    <location>
        <position position="351"/>
    </location>
    <ligand>
        <name>Zn(2+)</name>
        <dbReference type="ChEBI" id="CHEBI:29105"/>
        <note>catalytic</note>
    </ligand>
</feature>
<dbReference type="Pfam" id="PF01433">
    <property type="entry name" value="Peptidase_M1"/>
    <property type="match status" value="1"/>
</dbReference>
<dbReference type="GO" id="GO:0008237">
    <property type="term" value="F:metallopeptidase activity"/>
    <property type="evidence" value="ECO:0007669"/>
    <property type="project" value="InterPro"/>
</dbReference>
<reference evidence="5 6" key="1">
    <citation type="submission" date="2021-05" db="EMBL/GenBank/DDBJ databases">
        <title>A Polyphasic approach of four new species of the genus Ohtaekwangia: Ohtaekwangia histidinii sp. nov., Ohtaekwangia cretensis sp. nov., Ohtaekwangia indiensis sp. nov., Ohtaekwangia reichenbachii sp. nov. from diverse environment.</title>
        <authorList>
            <person name="Octaviana S."/>
        </authorList>
    </citation>
    <scope>NUCLEOTIDE SEQUENCE [LARGE SCALE GENOMIC DNA]</scope>
    <source>
        <strain evidence="5 6">PWU4</strain>
    </source>
</reference>
<evidence type="ECO:0000313" key="5">
    <source>
        <dbReference type="EMBL" id="MBT1697759.1"/>
    </source>
</evidence>
<keyword evidence="6" id="KW-1185">Reference proteome</keyword>
<sequence>MLKIRLLFCLATVVLQQAVAQEYRWQQRAEYVMDIRLDVNTHRVNGTQKLTYYNNSKDTLAKVYYHLYFNAFQPGSMMDVRSRNIMDPDPRVTDRISKLREDEIGYQHIQSLKQDGKNVSYIINGTVLEVTLAKALVPGGKTVFDMTFESQVPVQIRRSGRNNKEGISYSMTQWYPKMAEYDFQGWHAYQYVAREFHGVWGDFDVKITLDPSFMVAGTGKLQNADKIGYGYEKAGTTVKRPEGNLTWHFIAKNVHDFAWAADPEYEHEKLQVPGGPELHYFYQPGAKTTEVWKKMMEYGVRHFEFMNKTFGQYPYDTYSIIQGGDGGMEYPMCTLITGERTFGSLVGVMAHEAAHSWYQGVLASNESLYPWVDEGFTDFAANESMAFMFNETDPHKGSYGGYFSLVKSGLQEPASQHSDHYSTNRAYGTAAYNMGTVFLHQLKYIIGEEQFYHGMRRYYNAWKFRHPEPEDFIRIMEKVSGLQLAWYLNYWISTTKRIDYNVKAVVAAGDETMVTLERVGEFPMPVDLLVTYKDGSKEMYYVPLNETLGNKPVEDKTVQRYDLQAWPWVNPTYTLRIKRRAADVASVEIDPSLRLADIDRKNNKIDMAQAMKPYQDPTK</sequence>
<evidence type="ECO:0000313" key="6">
    <source>
        <dbReference type="Proteomes" id="UP001319200"/>
    </source>
</evidence>
<keyword evidence="3" id="KW-0732">Signal</keyword>
<dbReference type="PANTHER" id="PTHR45726:SF3">
    <property type="entry name" value="LEUKOTRIENE A-4 HYDROLASE"/>
    <property type="match status" value="1"/>
</dbReference>
<dbReference type="RefSeq" id="WP_254163632.1">
    <property type="nucleotide sequence ID" value="NZ_JAHESF010000011.1"/>
</dbReference>
<evidence type="ECO:0000256" key="1">
    <source>
        <dbReference type="PIRSR" id="PIRSR634015-1"/>
    </source>
</evidence>
<dbReference type="PANTHER" id="PTHR45726">
    <property type="entry name" value="LEUKOTRIENE A-4 HYDROLASE"/>
    <property type="match status" value="1"/>
</dbReference>
<dbReference type="Proteomes" id="UP001319200">
    <property type="component" value="Unassembled WGS sequence"/>
</dbReference>
<gene>
    <name evidence="5" type="ORF">KK083_12780</name>
</gene>
<feature type="binding site" evidence="2">
    <location>
        <position position="355"/>
    </location>
    <ligand>
        <name>Zn(2+)</name>
        <dbReference type="ChEBI" id="CHEBI:29105"/>
        <note>catalytic</note>
    </ligand>
</feature>
<dbReference type="CDD" id="cd09604">
    <property type="entry name" value="M1_APN_like"/>
    <property type="match status" value="1"/>
</dbReference>
<keyword evidence="2" id="KW-0862">Zinc</keyword>
<feature type="domain" description="Peptidase M1 membrane alanine aminopeptidase" evidence="4">
    <location>
        <begin position="296"/>
        <end position="491"/>
    </location>
</feature>
<proteinExistence type="predicted"/>
<feature type="binding site" evidence="2">
    <location>
        <position position="374"/>
    </location>
    <ligand>
        <name>Zn(2+)</name>
        <dbReference type="ChEBI" id="CHEBI:29105"/>
        <note>catalytic</note>
    </ligand>
</feature>
<dbReference type="Gene3D" id="1.10.390.10">
    <property type="entry name" value="Neutral Protease Domain 2"/>
    <property type="match status" value="1"/>
</dbReference>
<accession>A0AAP2DLK8</accession>